<accession>I3D3X2</accession>
<evidence type="ECO:0000313" key="2">
    <source>
        <dbReference type="Proteomes" id="UP000003423"/>
    </source>
</evidence>
<gene>
    <name evidence="1" type="ORF">BD31_I0970</name>
</gene>
<evidence type="ECO:0000313" key="1">
    <source>
        <dbReference type="EMBL" id="EIJ66415.1"/>
    </source>
</evidence>
<dbReference type="Proteomes" id="UP000003423">
    <property type="component" value="Unassembled WGS sequence"/>
</dbReference>
<protein>
    <submittedName>
        <fullName evidence="1">Uncharacterized protein</fullName>
    </submittedName>
</protein>
<sequence length="41" mass="4664">MADRKTAYQAYRNRVVDGSTPSLGTTNFHMNKKIIFSEFAP</sequence>
<organism evidence="1 2">
    <name type="scientific">Candidatus Nitrosopumilus salarius BD31</name>
    <dbReference type="NCBI Taxonomy" id="859350"/>
    <lineage>
        <taxon>Archaea</taxon>
        <taxon>Nitrososphaerota</taxon>
        <taxon>Nitrososphaeria</taxon>
        <taxon>Nitrosopumilales</taxon>
        <taxon>Nitrosopumilaceae</taxon>
        <taxon>Nitrosopumilus</taxon>
    </lineage>
</organism>
<dbReference type="AlphaFoldDB" id="I3D3X2"/>
<comment type="caution">
    <text evidence="1">The sequence shown here is derived from an EMBL/GenBank/DDBJ whole genome shotgun (WGS) entry which is preliminary data.</text>
</comment>
<dbReference type="EMBL" id="AEXL02000062">
    <property type="protein sequence ID" value="EIJ66415.1"/>
    <property type="molecule type" value="Genomic_DNA"/>
</dbReference>
<proteinExistence type="predicted"/>
<reference evidence="1 2" key="1">
    <citation type="journal article" date="2012" name="J. Bacteriol.">
        <title>Genome sequence of "Candidatus Nitrosopumilus salaria" BD31, an ammonia-oxidizing archaeon from the San Francisco Bay estuary.</title>
        <authorList>
            <person name="Mosier A.C."/>
            <person name="Allen E.E."/>
            <person name="Kim M."/>
            <person name="Ferriera S."/>
            <person name="Francis C.A."/>
        </authorList>
    </citation>
    <scope>NUCLEOTIDE SEQUENCE [LARGE SCALE GENOMIC DNA]</scope>
    <source>
        <strain evidence="1 2">BD31</strain>
    </source>
</reference>
<keyword evidence="2" id="KW-1185">Reference proteome</keyword>
<name>I3D3X2_9ARCH</name>